<dbReference type="SUPFAM" id="SSF51658">
    <property type="entry name" value="Xylose isomerase-like"/>
    <property type="match status" value="1"/>
</dbReference>
<evidence type="ECO:0000313" key="3">
    <source>
        <dbReference type="Proteomes" id="UP000366872"/>
    </source>
</evidence>
<dbReference type="InterPro" id="IPR050312">
    <property type="entry name" value="IolE/XylAMocC-like"/>
</dbReference>
<keyword evidence="3" id="KW-1185">Reference proteome</keyword>
<dbReference type="EMBL" id="CAAHFG010000001">
    <property type="protein sequence ID" value="VGO11506.1"/>
    <property type="molecule type" value="Genomic_DNA"/>
</dbReference>
<dbReference type="Pfam" id="PF01261">
    <property type="entry name" value="AP_endonuc_2"/>
    <property type="match status" value="1"/>
</dbReference>
<dbReference type="Proteomes" id="UP000366872">
    <property type="component" value="Unassembled WGS sequence"/>
</dbReference>
<evidence type="ECO:0000259" key="1">
    <source>
        <dbReference type="Pfam" id="PF01261"/>
    </source>
</evidence>
<dbReference type="AlphaFoldDB" id="A0A6C2TVZ4"/>
<protein>
    <recommendedName>
        <fullName evidence="1">Xylose isomerase-like TIM barrel domain-containing protein</fullName>
    </recommendedName>
</protein>
<dbReference type="InterPro" id="IPR036237">
    <property type="entry name" value="Xyl_isomerase-like_sf"/>
</dbReference>
<dbReference type="PANTHER" id="PTHR12110">
    <property type="entry name" value="HYDROXYPYRUVATE ISOMERASE"/>
    <property type="match status" value="1"/>
</dbReference>
<accession>A0A6C2TVZ4</accession>
<evidence type="ECO:0000313" key="2">
    <source>
        <dbReference type="EMBL" id="VGO11506.1"/>
    </source>
</evidence>
<gene>
    <name evidence="2" type="ORF">PDESU_00050</name>
</gene>
<reference evidence="2 3" key="1">
    <citation type="submission" date="2019-04" db="EMBL/GenBank/DDBJ databases">
        <authorList>
            <person name="Van Vliet M D."/>
        </authorList>
    </citation>
    <scope>NUCLEOTIDE SEQUENCE [LARGE SCALE GENOMIC DNA]</scope>
    <source>
        <strain evidence="2 3">F1</strain>
    </source>
</reference>
<sequence length="264" mass="29012">MMKNPIGICSWSLRNDAERIARAMARPELSCLHLDISAAEKLRGLVSENGWTVSCTMTGFPQEDYSSLDAIRLTGGIVPDEVWPENRRIALDAIQATAELGVGQLSFHAGFIDHSDAAGFRTFCDRIVELADAAQDCGILILLETGQETAEDLRHFLDVVEHPALGVNFDPGNMILYGKGDPIEAIRILGPWIRHVHVKDAMASPVPGKWGSEVPWGDGEVDHGAFFHALEEIGYTGAFAIEREGGDRREEDILLAVERFEVYA</sequence>
<dbReference type="PANTHER" id="PTHR12110:SF41">
    <property type="entry name" value="INOSOSE DEHYDRATASE"/>
    <property type="match status" value="1"/>
</dbReference>
<proteinExistence type="predicted"/>
<name>A0A6C2TVZ4_PONDE</name>
<dbReference type="RefSeq" id="WP_222846986.1">
    <property type="nucleotide sequence ID" value="NZ_CAAHFG010000001.1"/>
</dbReference>
<feature type="domain" description="Xylose isomerase-like TIM barrel" evidence="1">
    <location>
        <begin position="37"/>
        <end position="252"/>
    </location>
</feature>
<dbReference type="InterPro" id="IPR013022">
    <property type="entry name" value="Xyl_isomerase-like_TIM-brl"/>
</dbReference>
<organism evidence="2 3">
    <name type="scientific">Pontiella desulfatans</name>
    <dbReference type="NCBI Taxonomy" id="2750659"/>
    <lineage>
        <taxon>Bacteria</taxon>
        <taxon>Pseudomonadati</taxon>
        <taxon>Kiritimatiellota</taxon>
        <taxon>Kiritimatiellia</taxon>
        <taxon>Kiritimatiellales</taxon>
        <taxon>Pontiellaceae</taxon>
        <taxon>Pontiella</taxon>
    </lineage>
</organism>
<dbReference type="Gene3D" id="3.20.20.150">
    <property type="entry name" value="Divalent-metal-dependent TIM barrel enzymes"/>
    <property type="match status" value="1"/>
</dbReference>